<evidence type="ECO:0000256" key="1">
    <source>
        <dbReference type="SAM" id="MobiDB-lite"/>
    </source>
</evidence>
<keyword evidence="3" id="KW-1185">Reference proteome</keyword>
<feature type="compositionally biased region" description="Basic and acidic residues" evidence="1">
    <location>
        <begin position="47"/>
        <end position="63"/>
    </location>
</feature>
<name>A0A5J5ESX7_9PEZI</name>
<protein>
    <submittedName>
        <fullName evidence="2">Uncharacterized protein</fullName>
    </submittedName>
</protein>
<comment type="caution">
    <text evidence="2">The sequence shown here is derived from an EMBL/GenBank/DDBJ whole genome shotgun (WGS) entry which is preliminary data.</text>
</comment>
<reference evidence="2 3" key="1">
    <citation type="submission" date="2019-09" db="EMBL/GenBank/DDBJ databases">
        <title>Draft genome of the ectomycorrhizal ascomycete Sphaerosporella brunnea.</title>
        <authorList>
            <consortium name="DOE Joint Genome Institute"/>
            <person name="Benucci G.M."/>
            <person name="Marozzi G."/>
            <person name="Antonielli L."/>
            <person name="Sanchez S."/>
            <person name="Marco P."/>
            <person name="Wang X."/>
            <person name="Falini L.B."/>
            <person name="Barry K."/>
            <person name="Haridas S."/>
            <person name="Lipzen A."/>
            <person name="Labutti K."/>
            <person name="Grigoriev I.V."/>
            <person name="Murat C."/>
            <person name="Martin F."/>
            <person name="Albertini E."/>
            <person name="Donnini D."/>
            <person name="Bonito G."/>
        </authorList>
    </citation>
    <scope>NUCLEOTIDE SEQUENCE [LARGE SCALE GENOMIC DNA]</scope>
    <source>
        <strain evidence="2 3">Sb_GMNB300</strain>
    </source>
</reference>
<gene>
    <name evidence="2" type="ORF">FN846DRAFT_987213</name>
</gene>
<sequence>MSYVIPADHVRKSTGVLNCACNQRPRIRAGSTNQSKMLKLAKSSLARRSEIAHHPGDEPRAEELQAEMSEEDELEHSNEFADLPAENELVDKEAKAVEDEISSASTVPQLSSTWWAEGLGSPSTAMNSLICLLRSTWRAMRLTTKTGTTKTSLICLLRANS</sequence>
<dbReference type="Proteomes" id="UP000326924">
    <property type="component" value="Unassembled WGS sequence"/>
</dbReference>
<feature type="region of interest" description="Disordered" evidence="1">
    <location>
        <begin position="44"/>
        <end position="88"/>
    </location>
</feature>
<proteinExistence type="predicted"/>
<organism evidence="2 3">
    <name type="scientific">Sphaerosporella brunnea</name>
    <dbReference type="NCBI Taxonomy" id="1250544"/>
    <lineage>
        <taxon>Eukaryota</taxon>
        <taxon>Fungi</taxon>
        <taxon>Dikarya</taxon>
        <taxon>Ascomycota</taxon>
        <taxon>Pezizomycotina</taxon>
        <taxon>Pezizomycetes</taxon>
        <taxon>Pezizales</taxon>
        <taxon>Pyronemataceae</taxon>
        <taxon>Sphaerosporella</taxon>
    </lineage>
</organism>
<evidence type="ECO:0000313" key="2">
    <source>
        <dbReference type="EMBL" id="KAA8902052.1"/>
    </source>
</evidence>
<accession>A0A5J5ESX7</accession>
<dbReference type="AlphaFoldDB" id="A0A5J5ESX7"/>
<dbReference type="InParanoid" id="A0A5J5ESX7"/>
<evidence type="ECO:0000313" key="3">
    <source>
        <dbReference type="Proteomes" id="UP000326924"/>
    </source>
</evidence>
<feature type="compositionally biased region" description="Acidic residues" evidence="1">
    <location>
        <begin position="64"/>
        <end position="74"/>
    </location>
</feature>
<dbReference type="EMBL" id="VXIS01000137">
    <property type="protein sequence ID" value="KAA8902052.1"/>
    <property type="molecule type" value="Genomic_DNA"/>
</dbReference>